<dbReference type="EMBL" id="ML995856">
    <property type="protein sequence ID" value="KAF2767460.1"/>
    <property type="molecule type" value="Genomic_DNA"/>
</dbReference>
<proteinExistence type="predicted"/>
<evidence type="ECO:0000313" key="3">
    <source>
        <dbReference type="Proteomes" id="UP000799436"/>
    </source>
</evidence>
<dbReference type="Gene3D" id="3.40.50.150">
    <property type="entry name" value="Vaccinia Virus protein VP39"/>
    <property type="match status" value="1"/>
</dbReference>
<dbReference type="GO" id="GO:0008168">
    <property type="term" value="F:methyltransferase activity"/>
    <property type="evidence" value="ECO:0007669"/>
    <property type="project" value="UniProtKB-KW"/>
</dbReference>
<dbReference type="InterPro" id="IPR029063">
    <property type="entry name" value="SAM-dependent_MTases_sf"/>
</dbReference>
<sequence>MAQADGQNKYILCYSKSHVRNHEWRTAENSAGFLLPVLQDLTKKSLEDPSRTEPYPKLLDIGAGSGTITASLAKYIPNGHITATDISTEILERAAEHAKSQGVTNITFQPANIFKLPFPDNAFDVVHVSMVLSHLEATVDAYKELLRVTKPGGVVANRESEARAVTVYPDVPALLKFNKVLEDTLAAAGGQRGAGSRLISWALKAGVKREQITFSFSTWTYSTLEERQIWGETMAERLRNGPLGQKAIEIGVASKEDVEAMARAWEEWVTTEDACYSSMNGEILIRK</sequence>
<reference evidence="2" key="1">
    <citation type="journal article" date="2020" name="Stud. Mycol.">
        <title>101 Dothideomycetes genomes: a test case for predicting lifestyles and emergence of pathogens.</title>
        <authorList>
            <person name="Haridas S."/>
            <person name="Albert R."/>
            <person name="Binder M."/>
            <person name="Bloem J."/>
            <person name="Labutti K."/>
            <person name="Salamov A."/>
            <person name="Andreopoulos B."/>
            <person name="Baker S."/>
            <person name="Barry K."/>
            <person name="Bills G."/>
            <person name="Bluhm B."/>
            <person name="Cannon C."/>
            <person name="Castanera R."/>
            <person name="Culley D."/>
            <person name="Daum C."/>
            <person name="Ezra D."/>
            <person name="Gonzalez J."/>
            <person name="Henrissat B."/>
            <person name="Kuo A."/>
            <person name="Liang C."/>
            <person name="Lipzen A."/>
            <person name="Lutzoni F."/>
            <person name="Magnuson J."/>
            <person name="Mondo S."/>
            <person name="Nolan M."/>
            <person name="Ohm R."/>
            <person name="Pangilinan J."/>
            <person name="Park H.-J."/>
            <person name="Ramirez L."/>
            <person name="Alfaro M."/>
            <person name="Sun H."/>
            <person name="Tritt A."/>
            <person name="Yoshinaga Y."/>
            <person name="Zwiers L.-H."/>
            <person name="Turgeon B."/>
            <person name="Goodwin S."/>
            <person name="Spatafora J."/>
            <person name="Crous P."/>
            <person name="Grigoriev I."/>
        </authorList>
    </citation>
    <scope>NUCLEOTIDE SEQUENCE</scope>
    <source>
        <strain evidence="2">CBS 116005</strain>
    </source>
</reference>
<dbReference type="PANTHER" id="PTHR43591:SF24">
    <property type="entry name" value="2-METHOXY-6-POLYPRENYL-1,4-BENZOQUINOL METHYLASE, MITOCHONDRIAL"/>
    <property type="match status" value="1"/>
</dbReference>
<evidence type="ECO:0000313" key="2">
    <source>
        <dbReference type="EMBL" id="KAF2767460.1"/>
    </source>
</evidence>
<dbReference type="CDD" id="cd02440">
    <property type="entry name" value="AdoMet_MTases"/>
    <property type="match status" value="1"/>
</dbReference>
<organism evidence="2 3">
    <name type="scientific">Teratosphaeria nubilosa</name>
    <dbReference type="NCBI Taxonomy" id="161662"/>
    <lineage>
        <taxon>Eukaryota</taxon>
        <taxon>Fungi</taxon>
        <taxon>Dikarya</taxon>
        <taxon>Ascomycota</taxon>
        <taxon>Pezizomycotina</taxon>
        <taxon>Dothideomycetes</taxon>
        <taxon>Dothideomycetidae</taxon>
        <taxon>Mycosphaerellales</taxon>
        <taxon>Teratosphaeriaceae</taxon>
        <taxon>Teratosphaeria</taxon>
    </lineage>
</organism>
<dbReference type="SUPFAM" id="SSF53335">
    <property type="entry name" value="S-adenosyl-L-methionine-dependent methyltransferases"/>
    <property type="match status" value="1"/>
</dbReference>
<dbReference type="OrthoDB" id="10017101at2759"/>
<dbReference type="PANTHER" id="PTHR43591">
    <property type="entry name" value="METHYLTRANSFERASE"/>
    <property type="match status" value="1"/>
</dbReference>
<feature type="domain" description="Methyltransferase" evidence="1">
    <location>
        <begin position="57"/>
        <end position="159"/>
    </location>
</feature>
<accession>A0A6G1L437</accession>
<dbReference type="Proteomes" id="UP000799436">
    <property type="component" value="Unassembled WGS sequence"/>
</dbReference>
<keyword evidence="2" id="KW-0808">Transferase</keyword>
<evidence type="ECO:0000259" key="1">
    <source>
        <dbReference type="Pfam" id="PF13847"/>
    </source>
</evidence>
<gene>
    <name evidence="2" type="ORF">EJ03DRAFT_329227</name>
</gene>
<dbReference type="AlphaFoldDB" id="A0A6G1L437"/>
<name>A0A6G1L437_9PEZI</name>
<dbReference type="InterPro" id="IPR025714">
    <property type="entry name" value="Methyltranfer_dom"/>
</dbReference>
<dbReference type="GO" id="GO:0032259">
    <property type="term" value="P:methylation"/>
    <property type="evidence" value="ECO:0007669"/>
    <property type="project" value="UniProtKB-KW"/>
</dbReference>
<protein>
    <submittedName>
        <fullName evidence="2">Methylase</fullName>
    </submittedName>
</protein>
<keyword evidence="2" id="KW-0489">Methyltransferase</keyword>
<dbReference type="Pfam" id="PF13847">
    <property type="entry name" value="Methyltransf_31"/>
    <property type="match status" value="1"/>
</dbReference>
<keyword evidence="3" id="KW-1185">Reference proteome</keyword>